<comment type="caution">
    <text evidence="2">The sequence shown here is derived from an EMBL/GenBank/DDBJ whole genome shotgun (WGS) entry which is preliminary data.</text>
</comment>
<dbReference type="Gene3D" id="2.160.20.10">
    <property type="entry name" value="Single-stranded right-handed beta-helix, Pectin lyase-like"/>
    <property type="match status" value="2"/>
</dbReference>
<dbReference type="EMBL" id="BSBO01000006">
    <property type="protein sequence ID" value="GLG03691.1"/>
    <property type="molecule type" value="Genomic_DNA"/>
</dbReference>
<evidence type="ECO:0000313" key="3">
    <source>
        <dbReference type="Proteomes" id="UP001145145"/>
    </source>
</evidence>
<gene>
    <name evidence="2" type="primary">glaB</name>
    <name evidence="2" type="ORF">Selli1_08650</name>
</gene>
<sequence length="561" mass="64762">MRQIYVKEFGIMPGDEKETTLKLRKMLQEIRKEEKLEIRFEKGIYHFYPDYAGEKLLYISNHDEDTIKKVAFDLSGMKQVKISGTDTQFLFHTDILPFHIDRCREICIEGITIDYARTGYSEGKIVKVTDKKMLLEINREEYPYRIIHGNIFFEEENGLAELYCGCLEMDARRCAPVYRGRDISFNKPYPSSYGATFREEGENLVEISLTGGQKFPETSKSGNILILRHHWRTHPCFYLTDSADVTLRHITIYHCTGMAVISQFTKNITIEQVDIRRHPVKKRMFTATADGFHFVYAGGKIQIKDCLVENQLDDPVNIHGIYGRIHKVLNKKEVIVELVEGMQKGVKLGQPGELFGIIDNRTMLEKERAEVCEVTMLNKDFQHIVFHDEMESLTPGFVVENKSYVPDVLVEGCTFRNNRARGLLLTTAGQVIVRKNRFETPGAAILIEGDSNYWFESGATKYILLEENEFINCAYVPQWGSAPIQVSPSAGIWEEGQRYHQYLEVRKNLFRCFDNRLVYAVNLETLIFQDNKIEKTDQFPPIAGEAFKLDGVLKFQTDYYG</sequence>
<feature type="domain" description="GLAA-B beta-barrel" evidence="1">
    <location>
        <begin position="121"/>
        <end position="209"/>
    </location>
</feature>
<dbReference type="SMART" id="SM00710">
    <property type="entry name" value="PbH1"/>
    <property type="match status" value="6"/>
</dbReference>
<dbReference type="AlphaFoldDB" id="A0A9W6C991"/>
<dbReference type="Proteomes" id="UP001145145">
    <property type="component" value="Unassembled WGS sequence"/>
</dbReference>
<protein>
    <submittedName>
        <fullName evidence="2">Alpha-1,3-galactosidase B</fullName>
    </submittedName>
</protein>
<dbReference type="InterPro" id="IPR057275">
    <property type="entry name" value="Beta-barrel_GLAA-B_I"/>
</dbReference>
<accession>A0A9W6C991</accession>
<dbReference type="SUPFAM" id="SSF51126">
    <property type="entry name" value="Pectin lyase-like"/>
    <property type="match status" value="1"/>
</dbReference>
<keyword evidence="3" id="KW-1185">Reference proteome</keyword>
<dbReference type="Pfam" id="PF23763">
    <property type="entry name" value="Beta-barrel_GLAA-B_I"/>
    <property type="match status" value="1"/>
</dbReference>
<dbReference type="InterPro" id="IPR011050">
    <property type="entry name" value="Pectin_lyase_fold/virulence"/>
</dbReference>
<name>A0A9W6C991_9FIRM</name>
<proteinExistence type="predicted"/>
<evidence type="ECO:0000313" key="2">
    <source>
        <dbReference type="EMBL" id="GLG03691.1"/>
    </source>
</evidence>
<dbReference type="InterPro" id="IPR006626">
    <property type="entry name" value="PbH1"/>
</dbReference>
<dbReference type="InterPro" id="IPR012334">
    <property type="entry name" value="Pectin_lyas_fold"/>
</dbReference>
<evidence type="ECO:0000259" key="1">
    <source>
        <dbReference type="Pfam" id="PF23763"/>
    </source>
</evidence>
<dbReference type="RefSeq" id="WP_281872396.1">
    <property type="nucleotide sequence ID" value="NZ_BSBO01000006.1"/>
</dbReference>
<reference evidence="2 3" key="1">
    <citation type="journal article" date="2023" name="Int. J. Syst. Evol. Microbiol.">
        <title>Sellimonas catena sp. nov., isolated from human faeces.</title>
        <authorList>
            <person name="Hisatomi A."/>
            <person name="Ohkuma M."/>
            <person name="Sakamoto M."/>
        </authorList>
    </citation>
    <scope>NUCLEOTIDE SEQUENCE [LARGE SCALE GENOMIC DNA]</scope>
    <source>
        <strain evidence="2 3">12EGH17</strain>
    </source>
</reference>
<organism evidence="2 3">
    <name type="scientific">Sellimonas catena</name>
    <dbReference type="NCBI Taxonomy" id="2994035"/>
    <lineage>
        <taxon>Bacteria</taxon>
        <taxon>Bacillati</taxon>
        <taxon>Bacillota</taxon>
        <taxon>Clostridia</taxon>
        <taxon>Lachnospirales</taxon>
        <taxon>Lachnospiraceae</taxon>
        <taxon>Sellimonas</taxon>
    </lineage>
</organism>